<dbReference type="SUPFAM" id="SSF53597">
    <property type="entry name" value="Dihydrofolate reductase-like"/>
    <property type="match status" value="1"/>
</dbReference>
<dbReference type="GO" id="GO:0008270">
    <property type="term" value="F:zinc ion binding"/>
    <property type="evidence" value="ECO:0007669"/>
    <property type="project" value="InterPro"/>
</dbReference>
<dbReference type="InterPro" id="IPR004794">
    <property type="entry name" value="Eubact_RibD"/>
</dbReference>
<sequence length="350" mass="37517">MNQFETAMSAALELATRGPEFGGNPQVGAVILDPAGEVAAEGWHEGAGTDHAEVMALRNLRAKLSLDSGDRLPAGYTAVVTLEPCNHTGKTGPCADALIAAGIERVVFGASDPGAVSGGGAEKLATAGIQVIEGILEEEANDLIRIWRKSTELQRVFVTVKWASTLDGRAAANDGTSKWISGEEARFDVHMRRSKIDAIAVGTNTVVIDDPELTARTPDGTLYEHQPLRVIIGMRNLDGGKRVFSNTADALRFETHDLEQVTRDLYRLGHRHLWVEGGAELASAFIRAGLADQLLVYLTPTLLGGSRLAIKDLGIETISDISRWQFDEVELLGEDLLISASPVTQTEGDN</sequence>
<dbReference type="GO" id="GO:0008835">
    <property type="term" value="F:diaminohydroxyphosphoribosylaminopyrimidine deaminase activity"/>
    <property type="evidence" value="ECO:0007669"/>
    <property type="project" value="InterPro"/>
</dbReference>
<comment type="pathway">
    <text evidence="1">Cofactor biosynthesis; riboflavin biosynthesis; 5-amino-6-(D-ribitylamino)uracil from GTP: step 2/4.</text>
</comment>
<dbReference type="InterPro" id="IPR050765">
    <property type="entry name" value="Riboflavin_Biosynth_HTPR"/>
</dbReference>
<keyword evidence="4" id="KW-0479">Metal-binding</keyword>
<dbReference type="Gene3D" id="3.40.140.10">
    <property type="entry name" value="Cytidine Deaminase, domain 2"/>
    <property type="match status" value="1"/>
</dbReference>
<dbReference type="CDD" id="cd01284">
    <property type="entry name" value="Riboflavin_deaminase-reductase"/>
    <property type="match status" value="1"/>
</dbReference>
<evidence type="ECO:0000256" key="4">
    <source>
        <dbReference type="ARBA" id="ARBA00022723"/>
    </source>
</evidence>
<keyword evidence="8" id="KW-0511">Multifunctional enzyme</keyword>
<evidence type="ECO:0000256" key="7">
    <source>
        <dbReference type="ARBA" id="ARBA00023002"/>
    </source>
</evidence>
<dbReference type="SUPFAM" id="SSF53927">
    <property type="entry name" value="Cytidine deaminase-like"/>
    <property type="match status" value="1"/>
</dbReference>
<dbReference type="InterPro" id="IPR024072">
    <property type="entry name" value="DHFR-like_dom_sf"/>
</dbReference>
<dbReference type="PANTHER" id="PTHR38011:SF7">
    <property type="entry name" value="2,5-DIAMINO-6-RIBOSYLAMINO-4(3H)-PYRIMIDINONE 5'-PHOSPHATE REDUCTASE"/>
    <property type="match status" value="1"/>
</dbReference>
<comment type="pathway">
    <text evidence="2">Cofactor biosynthesis; riboflavin biosynthesis; 5-amino-6-(D-ribitylamino)uracil from GTP: step 3/4.</text>
</comment>
<evidence type="ECO:0000256" key="2">
    <source>
        <dbReference type="ARBA" id="ARBA00004910"/>
    </source>
</evidence>
<dbReference type="PROSITE" id="PS51747">
    <property type="entry name" value="CYT_DCMP_DEAMINASES_2"/>
    <property type="match status" value="1"/>
</dbReference>
<keyword evidence="6" id="KW-0521">NADP</keyword>
<dbReference type="EMBL" id="CAEZXK010000005">
    <property type="protein sequence ID" value="CAB4681447.1"/>
    <property type="molecule type" value="Genomic_DNA"/>
</dbReference>
<keyword evidence="3" id="KW-0686">Riboflavin biosynthesis</keyword>
<dbReference type="PANTHER" id="PTHR38011">
    <property type="entry name" value="DIHYDROFOLATE REDUCTASE FAMILY PROTEIN (AFU_ORTHOLOGUE AFUA_8G06820)"/>
    <property type="match status" value="1"/>
</dbReference>
<dbReference type="PIRSF" id="PIRSF006769">
    <property type="entry name" value="RibD"/>
    <property type="match status" value="1"/>
</dbReference>
<dbReference type="InterPro" id="IPR002125">
    <property type="entry name" value="CMP_dCMP_dom"/>
</dbReference>
<dbReference type="Gene3D" id="3.40.430.10">
    <property type="entry name" value="Dihydrofolate Reductase, subunit A"/>
    <property type="match status" value="1"/>
</dbReference>
<dbReference type="AlphaFoldDB" id="A0A6J6N5Q0"/>
<evidence type="ECO:0000256" key="3">
    <source>
        <dbReference type="ARBA" id="ARBA00022619"/>
    </source>
</evidence>
<feature type="domain" description="CMP/dCMP-type deaminase" evidence="9">
    <location>
        <begin position="2"/>
        <end position="132"/>
    </location>
</feature>
<reference evidence="10" key="1">
    <citation type="submission" date="2020-05" db="EMBL/GenBank/DDBJ databases">
        <authorList>
            <person name="Chiriac C."/>
            <person name="Salcher M."/>
            <person name="Ghai R."/>
            <person name="Kavagutti S V."/>
        </authorList>
    </citation>
    <scope>NUCLEOTIDE SEQUENCE</scope>
</reference>
<dbReference type="InterPro" id="IPR016192">
    <property type="entry name" value="APOBEC/CMP_deaminase_Zn-bd"/>
</dbReference>
<accession>A0A6J6N5Q0</accession>
<dbReference type="Pfam" id="PF01872">
    <property type="entry name" value="RibD_C"/>
    <property type="match status" value="1"/>
</dbReference>
<evidence type="ECO:0000256" key="6">
    <source>
        <dbReference type="ARBA" id="ARBA00022857"/>
    </source>
</evidence>
<organism evidence="10">
    <name type="scientific">freshwater metagenome</name>
    <dbReference type="NCBI Taxonomy" id="449393"/>
    <lineage>
        <taxon>unclassified sequences</taxon>
        <taxon>metagenomes</taxon>
        <taxon>ecological metagenomes</taxon>
    </lineage>
</organism>
<dbReference type="UniPathway" id="UPA00275">
    <property type="reaction ID" value="UER00401"/>
</dbReference>
<dbReference type="GO" id="GO:0009231">
    <property type="term" value="P:riboflavin biosynthetic process"/>
    <property type="evidence" value="ECO:0007669"/>
    <property type="project" value="UniProtKB-UniPathway"/>
</dbReference>
<protein>
    <submittedName>
        <fullName evidence="10">Unannotated protein</fullName>
    </submittedName>
</protein>
<evidence type="ECO:0000256" key="5">
    <source>
        <dbReference type="ARBA" id="ARBA00022833"/>
    </source>
</evidence>
<proteinExistence type="predicted"/>
<keyword evidence="7" id="KW-0560">Oxidoreductase</keyword>
<gene>
    <name evidence="10" type="ORF">UFOPK2370_00322</name>
</gene>
<keyword evidence="5" id="KW-0862">Zinc</keyword>
<dbReference type="Pfam" id="PF00383">
    <property type="entry name" value="dCMP_cyt_deam_1"/>
    <property type="match status" value="1"/>
</dbReference>
<evidence type="ECO:0000256" key="1">
    <source>
        <dbReference type="ARBA" id="ARBA00004882"/>
    </source>
</evidence>
<evidence type="ECO:0000259" key="9">
    <source>
        <dbReference type="PROSITE" id="PS51747"/>
    </source>
</evidence>
<evidence type="ECO:0000313" key="10">
    <source>
        <dbReference type="EMBL" id="CAB4681447.1"/>
    </source>
</evidence>
<dbReference type="PROSITE" id="PS00903">
    <property type="entry name" value="CYT_DCMP_DEAMINASES_1"/>
    <property type="match status" value="1"/>
</dbReference>
<name>A0A6J6N5Q0_9ZZZZ</name>
<dbReference type="NCBIfam" id="TIGR00326">
    <property type="entry name" value="eubact_ribD"/>
    <property type="match status" value="1"/>
</dbReference>
<dbReference type="GO" id="GO:0008703">
    <property type="term" value="F:5-amino-6-(5-phosphoribosylamino)uracil reductase activity"/>
    <property type="evidence" value="ECO:0007669"/>
    <property type="project" value="InterPro"/>
</dbReference>
<dbReference type="InterPro" id="IPR002734">
    <property type="entry name" value="RibDG_C"/>
</dbReference>
<dbReference type="InterPro" id="IPR016193">
    <property type="entry name" value="Cytidine_deaminase-like"/>
</dbReference>
<evidence type="ECO:0000256" key="8">
    <source>
        <dbReference type="ARBA" id="ARBA00023268"/>
    </source>
</evidence>